<keyword evidence="2" id="KW-1185">Reference proteome</keyword>
<dbReference type="AlphaFoldDB" id="D5UJZ2"/>
<accession>D5UJZ2</accession>
<proteinExistence type="predicted"/>
<dbReference type="Proteomes" id="UP000000849">
    <property type="component" value="Chromosome"/>
</dbReference>
<name>D5UJZ2_CELFN</name>
<evidence type="ECO:0000313" key="1">
    <source>
        <dbReference type="EMBL" id="ADG73734.1"/>
    </source>
</evidence>
<dbReference type="RefSeq" id="WP_013116068.1">
    <property type="nucleotide sequence ID" value="NC_014151.1"/>
</dbReference>
<dbReference type="EMBL" id="CP001964">
    <property type="protein sequence ID" value="ADG73734.1"/>
    <property type="molecule type" value="Genomic_DNA"/>
</dbReference>
<dbReference type="KEGG" id="cfl:Cfla_0824"/>
<dbReference type="OrthoDB" id="68692at2"/>
<evidence type="ECO:0000313" key="2">
    <source>
        <dbReference type="Proteomes" id="UP000000849"/>
    </source>
</evidence>
<dbReference type="STRING" id="446466.Cfla_0824"/>
<organism evidence="1 2">
    <name type="scientific">Cellulomonas flavigena (strain ATCC 482 / DSM 20109 / BCRC 11376 / JCM 18109 / NBRC 3775 / NCIMB 8073 / NRS 134)</name>
    <dbReference type="NCBI Taxonomy" id="446466"/>
    <lineage>
        <taxon>Bacteria</taxon>
        <taxon>Bacillati</taxon>
        <taxon>Actinomycetota</taxon>
        <taxon>Actinomycetes</taxon>
        <taxon>Micrococcales</taxon>
        <taxon>Cellulomonadaceae</taxon>
        <taxon>Cellulomonas</taxon>
    </lineage>
</organism>
<dbReference type="eggNOG" id="ENOG5031YAR">
    <property type="taxonomic scope" value="Bacteria"/>
</dbReference>
<reference evidence="1 2" key="1">
    <citation type="journal article" date="2010" name="Stand. Genomic Sci.">
        <title>Complete genome sequence of Cellulomonas flavigena type strain (134).</title>
        <authorList>
            <person name="Abt B."/>
            <person name="Foster B."/>
            <person name="Lapidus A."/>
            <person name="Clum A."/>
            <person name="Sun H."/>
            <person name="Pukall R."/>
            <person name="Lucas S."/>
            <person name="Glavina Del Rio T."/>
            <person name="Nolan M."/>
            <person name="Tice H."/>
            <person name="Cheng J.F."/>
            <person name="Pitluck S."/>
            <person name="Liolios K."/>
            <person name="Ivanova N."/>
            <person name="Mavromatis K."/>
            <person name="Ovchinnikova G."/>
            <person name="Pati A."/>
            <person name="Goodwin L."/>
            <person name="Chen A."/>
            <person name="Palaniappan K."/>
            <person name="Land M."/>
            <person name="Hauser L."/>
            <person name="Chang Y.J."/>
            <person name="Jeffries C.D."/>
            <person name="Rohde M."/>
            <person name="Goker M."/>
            <person name="Woyke T."/>
            <person name="Bristow J."/>
            <person name="Eisen J.A."/>
            <person name="Markowitz V."/>
            <person name="Hugenholtz P."/>
            <person name="Kyrpides N.C."/>
            <person name="Klenk H.P."/>
        </authorList>
    </citation>
    <scope>NUCLEOTIDE SEQUENCE [LARGE SCALE GENOMIC DNA]</scope>
    <source>
        <strain evidence="2">ATCC 482 / DSM 20109 / BCRC 11376 / JCM 18109 / NBRC 3775 / NCIMB 8073 / NRS 134</strain>
    </source>
</reference>
<gene>
    <name evidence="1" type="ordered locus">Cfla_0824</name>
</gene>
<protein>
    <submittedName>
        <fullName evidence="1">Uncharacterized protein</fullName>
    </submittedName>
</protein>
<dbReference type="HOGENOM" id="CLU_147825_0_0_11"/>
<sequence>MPEHTAPHPSWVEHRRSGDRELLGWVRPEGDDFVAVDRLGRDVSGPVGWVEAEEVLDERGLLWLAGLWQLTRPGGSVVRVRLMEVSPRRVVVKVDDHNAVGGGPPPTYELPFPAPATLAPFEGDPHVVLTGEGV</sequence>